<feature type="signal peptide" evidence="1">
    <location>
        <begin position="1"/>
        <end position="22"/>
    </location>
</feature>
<evidence type="ECO:0000256" key="1">
    <source>
        <dbReference type="SAM" id="SignalP"/>
    </source>
</evidence>
<feature type="chain" id="PRO_5021389581" evidence="1">
    <location>
        <begin position="23"/>
        <end position="178"/>
    </location>
</feature>
<dbReference type="OrthoDB" id="5442117at2"/>
<proteinExistence type="predicted"/>
<dbReference type="RefSeq" id="WP_135463137.1">
    <property type="nucleotide sequence ID" value="NZ_SRLC01000001.1"/>
</dbReference>
<sequence>MKFSATLLLTGLLALPAAPVLAQTTTPGLQALDDSYGFRGARFESDTSAFKDLVLAETAGQTRYYRRTSEPKKLGEADVADITYGFYQGKLSVVLLKTRGAANSRAALQALQQKAGPGRQNSPFSQRYAWNGKRVHLSYDENALSNDAVIILTCKKIKQQEIKRDLRTRPTTPPPTGA</sequence>
<keyword evidence="3" id="KW-1185">Reference proteome</keyword>
<evidence type="ECO:0000313" key="3">
    <source>
        <dbReference type="Proteomes" id="UP000297549"/>
    </source>
</evidence>
<name>A0A4Z0Q822_9BACT</name>
<reference evidence="2 3" key="1">
    <citation type="submission" date="2019-04" db="EMBL/GenBank/DDBJ databases">
        <authorList>
            <person name="Feng G."/>
            <person name="Zhang J."/>
            <person name="Zhu H."/>
        </authorList>
    </citation>
    <scope>NUCLEOTIDE SEQUENCE [LARGE SCALE GENOMIC DNA]</scope>
    <source>
        <strain evidence="2 3">JCM 31653</strain>
    </source>
</reference>
<keyword evidence="1" id="KW-0732">Signal</keyword>
<evidence type="ECO:0000313" key="2">
    <source>
        <dbReference type="EMBL" id="TGE25559.1"/>
    </source>
</evidence>
<dbReference type="AlphaFoldDB" id="A0A4Z0Q822"/>
<accession>A0A4Z0Q822</accession>
<protein>
    <submittedName>
        <fullName evidence="2">Uncharacterized protein</fullName>
    </submittedName>
</protein>
<dbReference type="Proteomes" id="UP000297549">
    <property type="component" value="Unassembled WGS sequence"/>
</dbReference>
<comment type="caution">
    <text evidence="2">The sequence shown here is derived from an EMBL/GenBank/DDBJ whole genome shotgun (WGS) entry which is preliminary data.</text>
</comment>
<gene>
    <name evidence="2" type="ORF">E5K00_10335</name>
</gene>
<dbReference type="EMBL" id="SRLC01000001">
    <property type="protein sequence ID" value="TGE25559.1"/>
    <property type="molecule type" value="Genomic_DNA"/>
</dbReference>
<organism evidence="2 3">
    <name type="scientific">Hymenobacter aquaticus</name>
    <dbReference type="NCBI Taxonomy" id="1867101"/>
    <lineage>
        <taxon>Bacteria</taxon>
        <taxon>Pseudomonadati</taxon>
        <taxon>Bacteroidota</taxon>
        <taxon>Cytophagia</taxon>
        <taxon>Cytophagales</taxon>
        <taxon>Hymenobacteraceae</taxon>
        <taxon>Hymenobacter</taxon>
    </lineage>
</organism>